<dbReference type="EMBL" id="KQ253696">
    <property type="protein sequence ID" value="KNC69697.1"/>
    <property type="molecule type" value="Genomic_DNA"/>
</dbReference>
<dbReference type="AlphaFoldDB" id="A0A0L0EZ15"/>
<organism evidence="2 3">
    <name type="scientific">Sphaeroforma arctica JP610</name>
    <dbReference type="NCBI Taxonomy" id="667725"/>
    <lineage>
        <taxon>Eukaryota</taxon>
        <taxon>Ichthyosporea</taxon>
        <taxon>Ichthyophonida</taxon>
        <taxon>Sphaeroforma</taxon>
    </lineage>
</organism>
<dbReference type="Pfam" id="PF03343">
    <property type="entry name" value="SART-1"/>
    <property type="match status" value="1"/>
</dbReference>
<name>A0A0L0EZ15_9EUKA</name>
<dbReference type="RefSeq" id="XP_014143599.1">
    <property type="nucleotide sequence ID" value="XM_014288124.1"/>
</dbReference>
<dbReference type="Proteomes" id="UP000054560">
    <property type="component" value="Unassembled WGS sequence"/>
</dbReference>
<evidence type="ECO:0000313" key="2">
    <source>
        <dbReference type="EMBL" id="KNC69697.1"/>
    </source>
</evidence>
<gene>
    <name evidence="2" type="ORF">SARC_17787</name>
</gene>
<dbReference type="GO" id="GO:0000398">
    <property type="term" value="P:mRNA splicing, via spliceosome"/>
    <property type="evidence" value="ECO:0007669"/>
    <property type="project" value="InterPro"/>
</dbReference>
<protein>
    <submittedName>
        <fullName evidence="2">Uncharacterized protein</fullName>
    </submittedName>
</protein>
<evidence type="ECO:0000256" key="1">
    <source>
        <dbReference type="SAM" id="MobiDB-lite"/>
    </source>
</evidence>
<feature type="non-terminal residue" evidence="2">
    <location>
        <position position="51"/>
    </location>
</feature>
<accession>A0A0L0EZ15</accession>
<reference evidence="2 3" key="1">
    <citation type="submission" date="2011-02" db="EMBL/GenBank/DDBJ databases">
        <title>The Genome Sequence of Sphaeroforma arctica JP610.</title>
        <authorList>
            <consortium name="The Broad Institute Genome Sequencing Platform"/>
            <person name="Russ C."/>
            <person name="Cuomo C."/>
            <person name="Young S.K."/>
            <person name="Zeng Q."/>
            <person name="Gargeya S."/>
            <person name="Alvarado L."/>
            <person name="Berlin A."/>
            <person name="Chapman S.B."/>
            <person name="Chen Z."/>
            <person name="Freedman E."/>
            <person name="Gellesch M."/>
            <person name="Goldberg J."/>
            <person name="Griggs A."/>
            <person name="Gujja S."/>
            <person name="Heilman E."/>
            <person name="Heiman D."/>
            <person name="Howarth C."/>
            <person name="Mehta T."/>
            <person name="Neiman D."/>
            <person name="Pearson M."/>
            <person name="Roberts A."/>
            <person name="Saif S."/>
            <person name="Shea T."/>
            <person name="Shenoy N."/>
            <person name="Sisk P."/>
            <person name="Stolte C."/>
            <person name="Sykes S."/>
            <person name="White J."/>
            <person name="Yandava C."/>
            <person name="Burger G."/>
            <person name="Gray M.W."/>
            <person name="Holland P.W.H."/>
            <person name="King N."/>
            <person name="Lang F.B.F."/>
            <person name="Roger A.J."/>
            <person name="Ruiz-Trillo I."/>
            <person name="Haas B."/>
            <person name="Nusbaum C."/>
            <person name="Birren B."/>
        </authorList>
    </citation>
    <scope>NUCLEOTIDE SEQUENCE [LARGE SCALE GENOMIC DNA]</scope>
    <source>
        <strain evidence="2 3">JP610</strain>
    </source>
</reference>
<sequence length="51" mass="5692">MVTDTVSADQSKRDAYTSSDLKGLKVQHDMDQFNTGTTILTIEDTDILKDE</sequence>
<dbReference type="GeneID" id="25918291"/>
<proteinExistence type="predicted"/>
<keyword evidence="3" id="KW-1185">Reference proteome</keyword>
<evidence type="ECO:0000313" key="3">
    <source>
        <dbReference type="Proteomes" id="UP000054560"/>
    </source>
</evidence>
<dbReference type="OrthoDB" id="5583at2759"/>
<feature type="region of interest" description="Disordered" evidence="1">
    <location>
        <begin position="1"/>
        <end position="21"/>
    </location>
</feature>
<dbReference type="InterPro" id="IPR005011">
    <property type="entry name" value="SNU66/SART1"/>
</dbReference>